<dbReference type="OrthoDB" id="18455at2759"/>
<dbReference type="EMBL" id="LODT01000028">
    <property type="protein sequence ID" value="KYQ93316.1"/>
    <property type="molecule type" value="Genomic_DNA"/>
</dbReference>
<organism evidence="2 3">
    <name type="scientific">Tieghemostelium lacteum</name>
    <name type="common">Slime mold</name>
    <name type="synonym">Dictyostelium lacteum</name>
    <dbReference type="NCBI Taxonomy" id="361077"/>
    <lineage>
        <taxon>Eukaryota</taxon>
        <taxon>Amoebozoa</taxon>
        <taxon>Evosea</taxon>
        <taxon>Eumycetozoa</taxon>
        <taxon>Dictyostelia</taxon>
        <taxon>Dictyosteliales</taxon>
        <taxon>Raperosteliaceae</taxon>
        <taxon>Tieghemostelium</taxon>
    </lineage>
</organism>
<dbReference type="OMA" id="RYMSKVI"/>
<sequence>MQNLCKGLVRSFSQLTINNSINNFSKLNQRNYVLVIDSIEIPQIVREAGHRPHRDQPTRARKRRVKREHQAKINRKRAQWQKNITDWRQVPPQHLAKFDPSKVKPKVDYIQKVDQFEDTPNGWKQRRHEKLLKLHAEEKQILNDIKQKRIQRHLERITLEHQRKEKFNQKMQARQSDSQQQTTTAAL</sequence>
<evidence type="ECO:0000313" key="3">
    <source>
        <dbReference type="Proteomes" id="UP000076078"/>
    </source>
</evidence>
<feature type="compositionally biased region" description="Low complexity" evidence="1">
    <location>
        <begin position="172"/>
        <end position="187"/>
    </location>
</feature>
<reference evidence="2 3" key="1">
    <citation type="submission" date="2015-12" db="EMBL/GenBank/DDBJ databases">
        <title>Dictyostelia acquired genes for synthesis and detection of signals that induce cell-type specialization by lateral gene transfer from prokaryotes.</title>
        <authorList>
            <person name="Gloeckner G."/>
            <person name="Schaap P."/>
        </authorList>
    </citation>
    <scope>NUCLEOTIDE SEQUENCE [LARGE SCALE GENOMIC DNA]</scope>
    <source>
        <strain evidence="2 3">TK</strain>
    </source>
</reference>
<dbReference type="AlphaFoldDB" id="A0A151ZH75"/>
<protein>
    <submittedName>
        <fullName evidence="2">Uncharacterized protein</fullName>
    </submittedName>
</protein>
<gene>
    <name evidence="2" type="ORF">DLAC_05984</name>
</gene>
<feature type="region of interest" description="Disordered" evidence="1">
    <location>
        <begin position="166"/>
        <end position="187"/>
    </location>
</feature>
<accession>A0A151ZH75</accession>
<feature type="compositionally biased region" description="Basic residues" evidence="1">
    <location>
        <begin position="59"/>
        <end position="74"/>
    </location>
</feature>
<dbReference type="InParanoid" id="A0A151ZH75"/>
<proteinExistence type="predicted"/>
<dbReference type="Proteomes" id="UP000076078">
    <property type="component" value="Unassembled WGS sequence"/>
</dbReference>
<feature type="region of interest" description="Disordered" evidence="1">
    <location>
        <begin position="47"/>
        <end position="74"/>
    </location>
</feature>
<comment type="caution">
    <text evidence="2">The sequence shown here is derived from an EMBL/GenBank/DDBJ whole genome shotgun (WGS) entry which is preliminary data.</text>
</comment>
<feature type="compositionally biased region" description="Basic and acidic residues" evidence="1">
    <location>
        <begin position="47"/>
        <end position="58"/>
    </location>
</feature>
<evidence type="ECO:0000256" key="1">
    <source>
        <dbReference type="SAM" id="MobiDB-lite"/>
    </source>
</evidence>
<name>A0A151ZH75_TIELA</name>
<dbReference type="FunCoup" id="A0A151ZH75">
    <property type="interactions" value="259"/>
</dbReference>
<evidence type="ECO:0000313" key="2">
    <source>
        <dbReference type="EMBL" id="KYQ93316.1"/>
    </source>
</evidence>
<keyword evidence="3" id="KW-1185">Reference proteome</keyword>